<sequence>MAYFDIFLIIDIIITIIMGIKLSSLHLYVHHFKADGVNEFNPPPSSC</sequence>
<accession>A0A0K2TVP9</accession>
<evidence type="ECO:0000313" key="2">
    <source>
        <dbReference type="EMBL" id="CDW29451.1"/>
    </source>
</evidence>
<dbReference type="AlphaFoldDB" id="A0A0K2TVP9"/>
<keyword evidence="1" id="KW-0472">Membrane</keyword>
<organism evidence="2">
    <name type="scientific">Lepeophtheirus salmonis</name>
    <name type="common">Salmon louse</name>
    <name type="synonym">Caligus salmonis</name>
    <dbReference type="NCBI Taxonomy" id="72036"/>
    <lineage>
        <taxon>Eukaryota</taxon>
        <taxon>Metazoa</taxon>
        <taxon>Ecdysozoa</taxon>
        <taxon>Arthropoda</taxon>
        <taxon>Crustacea</taxon>
        <taxon>Multicrustacea</taxon>
        <taxon>Hexanauplia</taxon>
        <taxon>Copepoda</taxon>
        <taxon>Siphonostomatoida</taxon>
        <taxon>Caligidae</taxon>
        <taxon>Lepeophtheirus</taxon>
    </lineage>
</organism>
<reference evidence="2" key="1">
    <citation type="submission" date="2014-05" db="EMBL/GenBank/DDBJ databases">
        <authorList>
            <person name="Chronopoulou M."/>
        </authorList>
    </citation>
    <scope>NUCLEOTIDE SEQUENCE</scope>
    <source>
        <tissue evidence="2">Whole organism</tissue>
    </source>
</reference>
<protein>
    <submittedName>
        <fullName evidence="2">Uncharacterized protein</fullName>
    </submittedName>
</protein>
<proteinExistence type="predicted"/>
<keyword evidence="1" id="KW-0812">Transmembrane</keyword>
<dbReference type="EMBL" id="HACA01012090">
    <property type="protein sequence ID" value="CDW29451.1"/>
    <property type="molecule type" value="Transcribed_RNA"/>
</dbReference>
<feature type="transmembrane region" description="Helical" evidence="1">
    <location>
        <begin position="6"/>
        <end position="29"/>
    </location>
</feature>
<keyword evidence="1" id="KW-1133">Transmembrane helix</keyword>
<name>A0A0K2TVP9_LEPSM</name>
<evidence type="ECO:0000256" key="1">
    <source>
        <dbReference type="SAM" id="Phobius"/>
    </source>
</evidence>